<dbReference type="AlphaFoldDB" id="A0A813AEW4"/>
<evidence type="ECO:0000313" key="2">
    <source>
        <dbReference type="Proteomes" id="UP000601435"/>
    </source>
</evidence>
<dbReference type="EMBL" id="CAJNJA010058781">
    <property type="protein sequence ID" value="CAE7865537.1"/>
    <property type="molecule type" value="Genomic_DNA"/>
</dbReference>
<protein>
    <submittedName>
        <fullName evidence="1">Uncharacterized protein</fullName>
    </submittedName>
</protein>
<accession>A0A813AEW4</accession>
<sequence length="409" mass="46179">MSHLHRDIRPAILDFKADWPALVEICGLRTWAHNLHPCPCCTVGKGELLQVGTQSLRSSPHALFTASSYESLVAQTFREVIVPDDDTHRKLHSLLRYSKNGRGRCLKASFPLLGLRKGNRLEPSASLLDVDKFMQLTTPFSCTFYTGGPHGRILHQSPFLKIPGVTLDCWCIDVLHTWHFGPLSSYIAHSLRLLISSSVYRPADQDLDKEEADKLALLHIRAELWSFYKRRREADEDGTWRKKGTEVWNLTLIMLAGKYLKAKAAETHGLLNFVVDRLGKHSEILASASQAASFDLLLRAGMAAMDFDAVLAAHPRAIDSEACGLLFDKYNRFICLSARAEVPLMPKCHMMYHMIQRAVHKGNPRMYSTYIDESLNGDIARVCRSVHRRGWALAVYRKLSMLEQLAAED</sequence>
<reference evidence="1" key="1">
    <citation type="submission" date="2021-02" db="EMBL/GenBank/DDBJ databases">
        <authorList>
            <person name="Dougan E. K."/>
            <person name="Rhodes N."/>
            <person name="Thang M."/>
            <person name="Chan C."/>
        </authorList>
    </citation>
    <scope>NUCLEOTIDE SEQUENCE</scope>
</reference>
<name>A0A813AEW4_9DINO</name>
<evidence type="ECO:0000313" key="1">
    <source>
        <dbReference type="EMBL" id="CAE7865537.1"/>
    </source>
</evidence>
<dbReference type="OrthoDB" id="413527at2759"/>
<proteinExistence type="predicted"/>
<keyword evidence="2" id="KW-1185">Reference proteome</keyword>
<organism evidence="1 2">
    <name type="scientific">Symbiodinium necroappetens</name>
    <dbReference type="NCBI Taxonomy" id="1628268"/>
    <lineage>
        <taxon>Eukaryota</taxon>
        <taxon>Sar</taxon>
        <taxon>Alveolata</taxon>
        <taxon>Dinophyceae</taxon>
        <taxon>Suessiales</taxon>
        <taxon>Symbiodiniaceae</taxon>
        <taxon>Symbiodinium</taxon>
    </lineage>
</organism>
<gene>
    <name evidence="1" type="ORF">SNEC2469_LOCUS27685</name>
</gene>
<dbReference type="Proteomes" id="UP000601435">
    <property type="component" value="Unassembled WGS sequence"/>
</dbReference>
<comment type="caution">
    <text evidence="1">The sequence shown here is derived from an EMBL/GenBank/DDBJ whole genome shotgun (WGS) entry which is preliminary data.</text>
</comment>